<evidence type="ECO:0000313" key="2">
    <source>
        <dbReference type="Proteomes" id="UP001152561"/>
    </source>
</evidence>
<dbReference type="AlphaFoldDB" id="A0A9Q1M791"/>
<dbReference type="Proteomes" id="UP001152561">
    <property type="component" value="Unassembled WGS sequence"/>
</dbReference>
<comment type="caution">
    <text evidence="1">The sequence shown here is derived from an EMBL/GenBank/DDBJ whole genome shotgun (WGS) entry which is preliminary data.</text>
</comment>
<reference evidence="2" key="1">
    <citation type="journal article" date="2023" name="Proc. Natl. Acad. Sci. U.S.A.">
        <title>Genomic and structural basis for evolution of tropane alkaloid biosynthesis.</title>
        <authorList>
            <person name="Wanga Y.-J."/>
            <person name="Taina T."/>
            <person name="Yua J.-Y."/>
            <person name="Lia J."/>
            <person name="Xua B."/>
            <person name="Chenc J."/>
            <person name="D'Auriad J.C."/>
            <person name="Huanga J.-P."/>
            <person name="Huanga S.-X."/>
        </authorList>
    </citation>
    <scope>NUCLEOTIDE SEQUENCE [LARGE SCALE GENOMIC DNA]</scope>
    <source>
        <strain evidence="2">cv. KIB-2019</strain>
    </source>
</reference>
<name>A0A9Q1M791_9SOLA</name>
<organism evidence="1 2">
    <name type="scientific">Anisodus acutangulus</name>
    <dbReference type="NCBI Taxonomy" id="402998"/>
    <lineage>
        <taxon>Eukaryota</taxon>
        <taxon>Viridiplantae</taxon>
        <taxon>Streptophyta</taxon>
        <taxon>Embryophyta</taxon>
        <taxon>Tracheophyta</taxon>
        <taxon>Spermatophyta</taxon>
        <taxon>Magnoliopsida</taxon>
        <taxon>eudicotyledons</taxon>
        <taxon>Gunneridae</taxon>
        <taxon>Pentapetalae</taxon>
        <taxon>asterids</taxon>
        <taxon>lamiids</taxon>
        <taxon>Solanales</taxon>
        <taxon>Solanaceae</taxon>
        <taxon>Solanoideae</taxon>
        <taxon>Hyoscyameae</taxon>
        <taxon>Anisodus</taxon>
    </lineage>
</organism>
<proteinExistence type="predicted"/>
<keyword evidence="2" id="KW-1185">Reference proteome</keyword>
<accession>A0A9Q1M791</accession>
<evidence type="ECO:0000313" key="1">
    <source>
        <dbReference type="EMBL" id="KAJ8551014.1"/>
    </source>
</evidence>
<dbReference type="EMBL" id="JAJAGQ010000010">
    <property type="protein sequence ID" value="KAJ8551014.1"/>
    <property type="molecule type" value="Genomic_DNA"/>
</dbReference>
<protein>
    <submittedName>
        <fullName evidence="1">Uncharacterized protein</fullName>
    </submittedName>
</protein>
<sequence length="69" mass="7783">MPEEWTPMNLRQTPTHTNLILSFISLVSNHHLRKSLLKILNLGMASKAIVNDPARVGLTLICAEGMRCW</sequence>
<gene>
    <name evidence="1" type="ORF">K7X08_000384</name>
</gene>